<evidence type="ECO:0000313" key="2">
    <source>
        <dbReference type="EMBL" id="MBW79156.1"/>
    </source>
</evidence>
<feature type="signal peptide" evidence="1">
    <location>
        <begin position="1"/>
        <end position="24"/>
    </location>
</feature>
<protein>
    <recommendedName>
        <fullName evidence="3">Secreted protein</fullName>
    </recommendedName>
</protein>
<evidence type="ECO:0008006" key="3">
    <source>
        <dbReference type="Google" id="ProtNLM"/>
    </source>
</evidence>
<name>A0A2M4DNK7_ANODA</name>
<dbReference type="AlphaFoldDB" id="A0A2M4DNK7"/>
<evidence type="ECO:0000256" key="1">
    <source>
        <dbReference type="SAM" id="SignalP"/>
    </source>
</evidence>
<accession>A0A2M4DNK7</accession>
<sequence length="77" mass="8656">MVHSPPSLSLSLFFSLSIPSYLFTGGGPHCYSRVYALGVLFVNLEERQRRQQSLRFQVNSYSNATRHINPAALLDAQ</sequence>
<organism evidence="2">
    <name type="scientific">Anopheles darlingi</name>
    <name type="common">Mosquito</name>
    <dbReference type="NCBI Taxonomy" id="43151"/>
    <lineage>
        <taxon>Eukaryota</taxon>
        <taxon>Metazoa</taxon>
        <taxon>Ecdysozoa</taxon>
        <taxon>Arthropoda</taxon>
        <taxon>Hexapoda</taxon>
        <taxon>Insecta</taxon>
        <taxon>Pterygota</taxon>
        <taxon>Neoptera</taxon>
        <taxon>Endopterygota</taxon>
        <taxon>Diptera</taxon>
        <taxon>Nematocera</taxon>
        <taxon>Culicoidea</taxon>
        <taxon>Culicidae</taxon>
        <taxon>Anophelinae</taxon>
        <taxon>Anopheles</taxon>
    </lineage>
</organism>
<keyword evidence="1" id="KW-0732">Signal</keyword>
<dbReference type="EMBL" id="GGFL01014978">
    <property type="protein sequence ID" value="MBW79156.1"/>
    <property type="molecule type" value="Transcribed_RNA"/>
</dbReference>
<feature type="chain" id="PRO_5014818173" description="Secreted protein" evidence="1">
    <location>
        <begin position="25"/>
        <end position="77"/>
    </location>
</feature>
<proteinExistence type="predicted"/>
<reference evidence="2" key="1">
    <citation type="submission" date="2018-01" db="EMBL/GenBank/DDBJ databases">
        <title>An insight into the sialome of Amazonian anophelines.</title>
        <authorList>
            <person name="Ribeiro J.M."/>
            <person name="Scarpassa V."/>
            <person name="Calvo E."/>
        </authorList>
    </citation>
    <scope>NUCLEOTIDE SEQUENCE</scope>
</reference>